<reference evidence="1" key="1">
    <citation type="journal article" date="2021" name="Virology (Lond)">
        <title>Diverse cressdnaviruses and an anellovirus identified in the fecal samples of yellow-bellied marmots.</title>
        <authorList>
            <person name="Khalifeh A."/>
            <person name="Blumstein D.T."/>
            <person name="Fontenele R.S."/>
            <person name="Schmidlin K."/>
            <person name="Richet C."/>
            <person name="Kraberger S."/>
            <person name="Varsani A."/>
        </authorList>
    </citation>
    <scope>NUCLEOTIDE SEQUENCE</scope>
    <source>
        <strain evidence="1">MAR3_3_1304</strain>
    </source>
</reference>
<evidence type="ECO:0000313" key="1">
    <source>
        <dbReference type="EMBL" id="QQL09538.1"/>
    </source>
</evidence>
<sequence>MPYTLARRTTTTRRYAKKPVAKKTYRKKVVRPIEKMANRSEQGMSNSFVPATAKPKFYGKLRYGAAALTFTATTGQVASYVFSANGLFDPNITGGALAPAGFNQLITLYEHYIVYRSKITVIFTNNSTTPTMVAIAAEPDVSASTDPSNMLELPFEQIVQLEGASGYGSTKTLEMSLDVSKYFGERVTSATSIYRGDAVSNPTEQVYFHCKAYGLKGGSAEVFMQVKIEFDAVFTEPRELSATLNAQISKMVIDEAKHISEAKAKDVQPSIVQASSGGLMSMFK</sequence>
<accession>A0A7T7DFS2</accession>
<protein>
    <submittedName>
        <fullName evidence="1">Capsid protein</fullName>
    </submittedName>
</protein>
<proteinExistence type="predicted"/>
<organism evidence="1">
    <name type="scientific">Marmot associated feces circular DNA molecule 3</name>
    <dbReference type="NCBI Taxonomy" id="2800894"/>
    <lineage>
        <taxon>Viruses</taxon>
        <taxon>Monodnaviria</taxon>
        <taxon>Shotokuvirae</taxon>
        <taxon>Cressdnaviricota</taxon>
    </lineage>
</organism>
<name>A0A7T7DFS2_9VIRU</name>
<dbReference type="EMBL" id="MT181524">
    <property type="protein sequence ID" value="QQL09538.1"/>
    <property type="molecule type" value="Genomic_DNA"/>
</dbReference>